<proteinExistence type="predicted"/>
<accession>A0AAN5AJ46</accession>
<dbReference type="PANTHER" id="PTHR22946">
    <property type="entry name" value="DIENELACTONE HYDROLASE DOMAIN-CONTAINING PROTEIN-RELATED"/>
    <property type="match status" value="1"/>
</dbReference>
<dbReference type="RefSeq" id="WP_338236249.1">
    <property type="nucleotide sequence ID" value="NZ_BQKE01000001.1"/>
</dbReference>
<dbReference type="InterPro" id="IPR029058">
    <property type="entry name" value="AB_hydrolase_fold"/>
</dbReference>
<dbReference type="Pfam" id="PF00756">
    <property type="entry name" value="Esterase"/>
    <property type="match status" value="1"/>
</dbReference>
<evidence type="ECO:0000313" key="2">
    <source>
        <dbReference type="EMBL" id="GJM60522.1"/>
    </source>
</evidence>
<evidence type="ECO:0000313" key="3">
    <source>
        <dbReference type="Proteomes" id="UP001310022"/>
    </source>
</evidence>
<dbReference type="SUPFAM" id="SSF53474">
    <property type="entry name" value="alpha/beta-Hydrolases"/>
    <property type="match status" value="1"/>
</dbReference>
<keyword evidence="1" id="KW-0378">Hydrolase</keyword>
<dbReference type="AlphaFoldDB" id="A0AAN5AJ46"/>
<dbReference type="PANTHER" id="PTHR22946:SF9">
    <property type="entry name" value="POLYKETIDE TRANSFERASE AF380"/>
    <property type="match status" value="1"/>
</dbReference>
<comment type="caution">
    <text evidence="2">The sequence shown here is derived from an EMBL/GenBank/DDBJ whole genome shotgun (WGS) entry which is preliminary data.</text>
</comment>
<evidence type="ECO:0000256" key="1">
    <source>
        <dbReference type="ARBA" id="ARBA00022801"/>
    </source>
</evidence>
<reference evidence="2 3" key="1">
    <citation type="submission" date="2021-12" db="EMBL/GenBank/DDBJ databases">
        <title>Genome sequencing of bacteria with rrn-lacking chromosome and rrn-plasmid.</title>
        <authorList>
            <person name="Anda M."/>
            <person name="Iwasaki W."/>
        </authorList>
    </citation>
    <scope>NUCLEOTIDE SEQUENCE [LARGE SCALE GENOMIC DNA]</scope>
    <source>
        <strain evidence="2 3">NBRC 15940</strain>
    </source>
</reference>
<name>A0AAN5AJ46_9BACT</name>
<sequence>MKSLLADSTLVFKDDIRLKSTHSEKFNVLDYRYQKNNEKKPIILFLHGFKGFKDWGHFNAIAENFAHKNFIFIKVNVSHNGTSPEHPLDFVDLEAFGKNTLSKEQKDFRQAVDWIFSEANDIPETEINLDRFYIMGHSRGGGGVINYAVSDARVKGVSAWAPVHDYAAKWTEEGKKYWKQMGTIYVLNGRTKQNMPLGFETVEDYFAHQKALEVLPNALRSEVPILVLHGDDDATLAVEHVQQFKFTHPASRIHVIPGANHVFNGKHPWEGGALPKETLEAIEETIKIFE</sequence>
<dbReference type="Gene3D" id="3.40.50.1820">
    <property type="entry name" value="alpha/beta hydrolase"/>
    <property type="match status" value="1"/>
</dbReference>
<keyword evidence="3" id="KW-1185">Reference proteome</keyword>
<organism evidence="2 3">
    <name type="scientific">Persicobacter diffluens</name>
    <dbReference type="NCBI Taxonomy" id="981"/>
    <lineage>
        <taxon>Bacteria</taxon>
        <taxon>Pseudomonadati</taxon>
        <taxon>Bacteroidota</taxon>
        <taxon>Cytophagia</taxon>
        <taxon>Cytophagales</taxon>
        <taxon>Persicobacteraceae</taxon>
        <taxon>Persicobacter</taxon>
    </lineage>
</organism>
<dbReference type="Proteomes" id="UP001310022">
    <property type="component" value="Unassembled WGS sequence"/>
</dbReference>
<dbReference type="EMBL" id="BQKE01000001">
    <property type="protein sequence ID" value="GJM60522.1"/>
    <property type="molecule type" value="Genomic_DNA"/>
</dbReference>
<evidence type="ECO:0008006" key="4">
    <source>
        <dbReference type="Google" id="ProtNLM"/>
    </source>
</evidence>
<gene>
    <name evidence="2" type="ORF">PEDI_10740</name>
</gene>
<dbReference type="InterPro" id="IPR000801">
    <property type="entry name" value="Esterase-like"/>
</dbReference>
<dbReference type="InterPro" id="IPR050261">
    <property type="entry name" value="FrsA_esterase"/>
</dbReference>
<dbReference type="GO" id="GO:0052689">
    <property type="term" value="F:carboxylic ester hydrolase activity"/>
    <property type="evidence" value="ECO:0007669"/>
    <property type="project" value="UniProtKB-ARBA"/>
</dbReference>
<protein>
    <recommendedName>
        <fullName evidence="4">Alpha/beta hydrolase</fullName>
    </recommendedName>
</protein>